<evidence type="ECO:0000256" key="1">
    <source>
        <dbReference type="SAM" id="Phobius"/>
    </source>
</evidence>
<sequence>MSIEDLPPEHRDDGLPAKVASLASLQTIIARMASNSQLMKTWAITIVTGFIAIKSTFGGLGCLSYLVPLLICISFSYLDSYYLSQERIFRDVYNKLAAIPVGNKVMYLDFKNEIFETSKKDKNSLMACFKSPSIIYFYFPMTIISTAILIKG</sequence>
<organism evidence="2 3">
    <name type="scientific">Escherichia coli</name>
    <dbReference type="NCBI Taxonomy" id="562"/>
    <lineage>
        <taxon>Bacteria</taxon>
        <taxon>Pseudomonadati</taxon>
        <taxon>Pseudomonadota</taxon>
        <taxon>Gammaproteobacteria</taxon>
        <taxon>Enterobacterales</taxon>
        <taxon>Enterobacteriaceae</taxon>
        <taxon>Escherichia</taxon>
    </lineage>
</organism>
<gene>
    <name evidence="2" type="ORF">HVW43_07015</name>
</gene>
<feature type="transmembrane region" description="Helical" evidence="1">
    <location>
        <begin position="63"/>
        <end position="83"/>
    </location>
</feature>
<evidence type="ECO:0000313" key="3">
    <source>
        <dbReference type="Proteomes" id="UP000514754"/>
    </source>
</evidence>
<dbReference type="EMBL" id="CP057906">
    <property type="protein sequence ID" value="QMO40061.1"/>
    <property type="molecule type" value="Genomic_DNA"/>
</dbReference>
<protein>
    <submittedName>
        <fullName evidence="2">Uncharacterized protein</fullName>
    </submittedName>
</protein>
<reference evidence="2 3" key="1">
    <citation type="submission" date="2020-06" db="EMBL/GenBank/DDBJ databases">
        <title>REHAB project genomes.</title>
        <authorList>
            <person name="Shaw L.P."/>
        </authorList>
    </citation>
    <scope>NUCLEOTIDE SEQUENCE [LARGE SCALE GENOMIC DNA]</scope>
    <source>
        <strain evidence="2 3">RHB10-C12</strain>
    </source>
</reference>
<keyword evidence="1" id="KW-0472">Membrane</keyword>
<evidence type="ECO:0000313" key="2">
    <source>
        <dbReference type="EMBL" id="QMO40061.1"/>
    </source>
</evidence>
<keyword evidence="1" id="KW-1133">Transmembrane helix</keyword>
<feature type="transmembrane region" description="Helical" evidence="1">
    <location>
        <begin position="133"/>
        <end position="150"/>
    </location>
</feature>
<dbReference type="Proteomes" id="UP000514754">
    <property type="component" value="Chromosome"/>
</dbReference>
<keyword evidence="1" id="KW-0812">Transmembrane</keyword>
<proteinExistence type="predicted"/>
<dbReference type="AlphaFoldDB" id="A0A7L7E803"/>
<name>A0A7L7E803_ECOLX</name>
<accession>A0A7L7E803</accession>